<dbReference type="GO" id="GO:0045337">
    <property type="term" value="P:farnesyl diphosphate biosynthetic process"/>
    <property type="evidence" value="ECO:0007669"/>
    <property type="project" value="TreeGrafter"/>
</dbReference>
<keyword evidence="4 11" id="KW-0808">Transferase</keyword>
<comment type="cofactor">
    <cofactor evidence="1">
        <name>Mg(2+)</name>
        <dbReference type="ChEBI" id="CHEBI:18420"/>
    </cofactor>
</comment>
<evidence type="ECO:0000256" key="10">
    <source>
        <dbReference type="ARBA" id="ARBA00032873"/>
    </source>
</evidence>
<evidence type="ECO:0000256" key="11">
    <source>
        <dbReference type="RuleBase" id="RU004466"/>
    </source>
</evidence>
<dbReference type="EMBL" id="JARJCW010000026">
    <property type="protein sequence ID" value="KAJ7211323.1"/>
    <property type="molecule type" value="Genomic_DNA"/>
</dbReference>
<evidence type="ECO:0000256" key="2">
    <source>
        <dbReference type="ARBA" id="ARBA00012439"/>
    </source>
</evidence>
<dbReference type="InterPro" id="IPR039702">
    <property type="entry name" value="FPS1-like"/>
</dbReference>
<dbReference type="GO" id="GO:0046872">
    <property type="term" value="F:metal ion binding"/>
    <property type="evidence" value="ECO:0007669"/>
    <property type="project" value="UniProtKB-KW"/>
</dbReference>
<dbReference type="GO" id="GO:0004161">
    <property type="term" value="F:dimethylallyltranstransferase activity"/>
    <property type="evidence" value="ECO:0007669"/>
    <property type="project" value="UniProtKB-EC"/>
</dbReference>
<feature type="signal peptide" evidence="12">
    <location>
        <begin position="1"/>
        <end position="19"/>
    </location>
</feature>
<evidence type="ECO:0000256" key="4">
    <source>
        <dbReference type="ARBA" id="ARBA00022679"/>
    </source>
</evidence>
<dbReference type="InterPro" id="IPR033749">
    <property type="entry name" value="Polyprenyl_synt_CS"/>
</dbReference>
<dbReference type="EC" id="2.5.1.10" evidence="2"/>
<comment type="caution">
    <text evidence="13">The sequence shown here is derived from an EMBL/GenBank/DDBJ whole genome shotgun (WGS) entry which is preliminary data.</text>
</comment>
<dbReference type="EC" id="2.5.1.1" evidence="3"/>
<dbReference type="GO" id="GO:0004337">
    <property type="term" value="F:(2E,6E)-farnesyl diphosphate synthase activity"/>
    <property type="evidence" value="ECO:0007669"/>
    <property type="project" value="UniProtKB-EC"/>
</dbReference>
<gene>
    <name evidence="13" type="ORF">GGX14DRAFT_449881</name>
</gene>
<dbReference type="AlphaFoldDB" id="A0AAD6VJF7"/>
<evidence type="ECO:0000256" key="5">
    <source>
        <dbReference type="ARBA" id="ARBA00022723"/>
    </source>
</evidence>
<dbReference type="Pfam" id="PF00348">
    <property type="entry name" value="polyprenyl_synt"/>
    <property type="match status" value="1"/>
</dbReference>
<feature type="chain" id="PRO_5041917596" description="(2E,6E)-farnesyl diphosphate synthase" evidence="12">
    <location>
        <begin position="20"/>
        <end position="406"/>
    </location>
</feature>
<name>A0AAD6VJF7_9AGAR</name>
<dbReference type="GO" id="GO:0005737">
    <property type="term" value="C:cytoplasm"/>
    <property type="evidence" value="ECO:0007669"/>
    <property type="project" value="TreeGrafter"/>
</dbReference>
<evidence type="ECO:0000256" key="1">
    <source>
        <dbReference type="ARBA" id="ARBA00001946"/>
    </source>
</evidence>
<dbReference type="PANTHER" id="PTHR11525">
    <property type="entry name" value="FARNESYL-PYROPHOSPHATE SYNTHETASE"/>
    <property type="match status" value="1"/>
</dbReference>
<evidence type="ECO:0000256" key="9">
    <source>
        <dbReference type="ARBA" id="ARBA00032448"/>
    </source>
</evidence>
<reference evidence="13" key="1">
    <citation type="submission" date="2023-03" db="EMBL/GenBank/DDBJ databases">
        <title>Massive genome expansion in bonnet fungi (Mycena s.s.) driven by repeated elements and novel gene families across ecological guilds.</title>
        <authorList>
            <consortium name="Lawrence Berkeley National Laboratory"/>
            <person name="Harder C.B."/>
            <person name="Miyauchi S."/>
            <person name="Viragh M."/>
            <person name="Kuo A."/>
            <person name="Thoen E."/>
            <person name="Andreopoulos B."/>
            <person name="Lu D."/>
            <person name="Skrede I."/>
            <person name="Drula E."/>
            <person name="Henrissat B."/>
            <person name="Morin E."/>
            <person name="Kohler A."/>
            <person name="Barry K."/>
            <person name="LaButti K."/>
            <person name="Morin E."/>
            <person name="Salamov A."/>
            <person name="Lipzen A."/>
            <person name="Mereny Z."/>
            <person name="Hegedus B."/>
            <person name="Baldrian P."/>
            <person name="Stursova M."/>
            <person name="Weitz H."/>
            <person name="Taylor A."/>
            <person name="Grigoriev I.V."/>
            <person name="Nagy L.G."/>
            <person name="Martin F."/>
            <person name="Kauserud H."/>
        </authorList>
    </citation>
    <scope>NUCLEOTIDE SEQUENCE</scope>
    <source>
        <strain evidence="13">9144</strain>
    </source>
</reference>
<dbReference type="SFLD" id="SFLDG01017">
    <property type="entry name" value="Polyprenyl_Transferase_Like"/>
    <property type="match status" value="1"/>
</dbReference>
<evidence type="ECO:0000256" key="12">
    <source>
        <dbReference type="SAM" id="SignalP"/>
    </source>
</evidence>
<organism evidence="13 14">
    <name type="scientific">Mycena pura</name>
    <dbReference type="NCBI Taxonomy" id="153505"/>
    <lineage>
        <taxon>Eukaryota</taxon>
        <taxon>Fungi</taxon>
        <taxon>Dikarya</taxon>
        <taxon>Basidiomycota</taxon>
        <taxon>Agaricomycotina</taxon>
        <taxon>Agaricomycetes</taxon>
        <taxon>Agaricomycetidae</taxon>
        <taxon>Agaricales</taxon>
        <taxon>Marasmiineae</taxon>
        <taxon>Mycenaceae</taxon>
        <taxon>Mycena</taxon>
    </lineage>
</organism>
<dbReference type="PANTHER" id="PTHR11525:SF0">
    <property type="entry name" value="FARNESYL PYROPHOSPHATE SYNTHASE"/>
    <property type="match status" value="1"/>
</dbReference>
<dbReference type="CDD" id="cd00685">
    <property type="entry name" value="Trans_IPPS_HT"/>
    <property type="match status" value="1"/>
</dbReference>
<evidence type="ECO:0000256" key="3">
    <source>
        <dbReference type="ARBA" id="ARBA00012833"/>
    </source>
</evidence>
<dbReference type="SFLD" id="SFLDS00005">
    <property type="entry name" value="Isoprenoid_Synthase_Type_I"/>
    <property type="match status" value="1"/>
</dbReference>
<evidence type="ECO:0000256" key="7">
    <source>
        <dbReference type="ARBA" id="ARBA00032380"/>
    </source>
</evidence>
<evidence type="ECO:0000256" key="8">
    <source>
        <dbReference type="ARBA" id="ARBA00032424"/>
    </source>
</evidence>
<evidence type="ECO:0000256" key="6">
    <source>
        <dbReference type="ARBA" id="ARBA00022842"/>
    </source>
</evidence>
<comment type="similarity">
    <text evidence="11">Belongs to the FPP/GGPP synthase family.</text>
</comment>
<evidence type="ECO:0000313" key="13">
    <source>
        <dbReference type="EMBL" id="KAJ7211323.1"/>
    </source>
</evidence>
<evidence type="ECO:0000313" key="14">
    <source>
        <dbReference type="Proteomes" id="UP001219525"/>
    </source>
</evidence>
<dbReference type="PROSITE" id="PS00444">
    <property type="entry name" value="POLYPRENYL_SYNTHASE_2"/>
    <property type="match status" value="1"/>
</dbReference>
<dbReference type="SUPFAM" id="SSF48576">
    <property type="entry name" value="Terpenoid synthases"/>
    <property type="match status" value="1"/>
</dbReference>
<dbReference type="Gene3D" id="1.10.600.10">
    <property type="entry name" value="Farnesyl Diphosphate Synthase"/>
    <property type="match status" value="1"/>
</dbReference>
<proteinExistence type="inferred from homology"/>
<dbReference type="InterPro" id="IPR000092">
    <property type="entry name" value="Polyprenyl_synt"/>
</dbReference>
<keyword evidence="14" id="KW-1185">Reference proteome</keyword>
<keyword evidence="12" id="KW-0732">Signal</keyword>
<keyword evidence="5" id="KW-0479">Metal-binding</keyword>
<dbReference type="PROSITE" id="PS00723">
    <property type="entry name" value="POLYPRENYL_SYNTHASE_1"/>
    <property type="match status" value="1"/>
</dbReference>
<sequence length="406" mass="45579">MLNFRGGAWLGAGLITAFAYSLCCSTPSSCCNVGALRSYLASRAPSFGSQPISKRERFQEAFVTVRQELLDAFASQGVPEDAQIWYTRSIDYNVPGGKLNRGMSVVESVEIMKGRLLSDRELLQASVLGWAVEFLQAFFLVLDDLMDKSITRRGQPCYYRLPGVNTISVNDAILLESAIYQLLKSHFRNETYYVDLIEIFHETTFQTSTGQLLDLINAPESVDLSKISLEKFRLIAIYKTAYYSFYLPVALAMLMCGVPSEYQSKSSGQTVHPYDLARSILLAVGEYFQVQDDFLDFAGIPEQIGKVGTDIVDNKCSWCINTALAAASPEQRAILNASYGRQDAGMEAKVKRIFEDVGLREKYHAYEEKVYTEVTALIQSVPEDEGVSLKRHVFTNFLDKIYKRQK</sequence>
<accession>A0AAD6VJF7</accession>
<dbReference type="Proteomes" id="UP001219525">
    <property type="component" value="Unassembled WGS sequence"/>
</dbReference>
<protein>
    <recommendedName>
        <fullName evidence="10">(2E,6E)-farnesyl diphosphate synthase</fullName>
        <ecNumber evidence="3">2.5.1.1</ecNumber>
        <ecNumber evidence="2">2.5.1.10</ecNumber>
    </recommendedName>
    <alternativeName>
        <fullName evidence="9">Dimethylallyltranstransferase</fullName>
    </alternativeName>
    <alternativeName>
        <fullName evidence="8">Farnesyl diphosphate synthase</fullName>
    </alternativeName>
    <alternativeName>
        <fullName evidence="7">Geranyltranstransferase</fullName>
    </alternativeName>
</protein>
<dbReference type="InterPro" id="IPR008949">
    <property type="entry name" value="Isoprenoid_synthase_dom_sf"/>
</dbReference>
<feature type="non-terminal residue" evidence="13">
    <location>
        <position position="406"/>
    </location>
</feature>
<keyword evidence="6" id="KW-0460">Magnesium</keyword>